<keyword evidence="3" id="KW-1185">Reference proteome</keyword>
<dbReference type="KEGG" id="taw:EI545_08195"/>
<name>A0A3S8UBJ1_9RHOB</name>
<dbReference type="InterPro" id="IPR003646">
    <property type="entry name" value="SH3-like_bac-type"/>
</dbReference>
<accession>A0A3S8UBJ1</accession>
<feature type="domain" description="SH3b" evidence="1">
    <location>
        <begin position="79"/>
        <end position="144"/>
    </location>
</feature>
<dbReference type="PROSITE" id="PS51781">
    <property type="entry name" value="SH3B"/>
    <property type="match status" value="1"/>
</dbReference>
<gene>
    <name evidence="2" type="ORF">EI545_08195</name>
</gene>
<dbReference type="OrthoDB" id="7857759at2"/>
<dbReference type="Pfam" id="PF08239">
    <property type="entry name" value="SH3_3"/>
    <property type="match status" value="1"/>
</dbReference>
<dbReference type="EMBL" id="CP034328">
    <property type="protein sequence ID" value="AZL61082.1"/>
    <property type="molecule type" value="Genomic_DNA"/>
</dbReference>
<organism evidence="2 3">
    <name type="scientific">Tabrizicola piscis</name>
    <dbReference type="NCBI Taxonomy" id="2494374"/>
    <lineage>
        <taxon>Bacteria</taxon>
        <taxon>Pseudomonadati</taxon>
        <taxon>Pseudomonadota</taxon>
        <taxon>Alphaproteobacteria</taxon>
        <taxon>Rhodobacterales</taxon>
        <taxon>Paracoccaceae</taxon>
        <taxon>Tabrizicola</taxon>
    </lineage>
</organism>
<evidence type="ECO:0000313" key="2">
    <source>
        <dbReference type="EMBL" id="AZL61082.1"/>
    </source>
</evidence>
<evidence type="ECO:0000259" key="1">
    <source>
        <dbReference type="PROSITE" id="PS51781"/>
    </source>
</evidence>
<reference evidence="2 3" key="1">
    <citation type="submission" date="2018-12" db="EMBL/GenBank/DDBJ databases">
        <title>Complete genome sequencing of Tabrizicola sp. K13M18.</title>
        <authorList>
            <person name="Bae J.-W."/>
        </authorList>
    </citation>
    <scope>NUCLEOTIDE SEQUENCE [LARGE SCALE GENOMIC DNA]</scope>
    <source>
        <strain evidence="2 3">K13M18</strain>
    </source>
</reference>
<dbReference type="AlphaFoldDB" id="A0A3S8UBJ1"/>
<dbReference type="Proteomes" id="UP000282002">
    <property type="component" value="Chromosome"/>
</dbReference>
<proteinExistence type="predicted"/>
<sequence>MPVAEPVAEAVDAAIAEATAEASVEPDPYVEPVREVVQAVEEPVFTLSALGNELVPGEAGSVVDTSAVDTPAIQPPGDGTIWYVNATSVNVRAAPTTEAEVLGKLANGEAALLVEDYDGEWARIVIQGDGVEGYVALRYLSPEAP</sequence>
<protein>
    <submittedName>
        <fullName evidence="2">SH3 domain-containing protein</fullName>
    </submittedName>
</protein>
<dbReference type="Gene3D" id="2.30.30.40">
    <property type="entry name" value="SH3 Domains"/>
    <property type="match status" value="1"/>
</dbReference>
<evidence type="ECO:0000313" key="3">
    <source>
        <dbReference type="Proteomes" id="UP000282002"/>
    </source>
</evidence>